<reference evidence="2 3" key="1">
    <citation type="journal article" date="2011" name="J. Bacteriol.">
        <title>Genome sequence of the nonpathogenic Listeria monocytogenes serovar 4a strain M7.</title>
        <authorList>
            <person name="Chen J."/>
            <person name="Xia Y."/>
            <person name="Cheng C."/>
            <person name="Fang C."/>
            <person name="Shan Y."/>
            <person name="Jin G."/>
            <person name="Fang W."/>
        </authorList>
    </citation>
    <scope>NUCLEOTIDE SEQUENCE [LARGE SCALE GENOMIC DNA]</scope>
    <source>
        <strain evidence="2 3">M7</strain>
    </source>
</reference>
<protein>
    <submittedName>
        <fullName evidence="2">Uncharacterized protein</fullName>
    </submittedName>
</protein>
<organism evidence="2 3">
    <name type="scientific">Listeria monocytogenes serotype 4a (strain M7)</name>
    <dbReference type="NCBI Taxonomy" id="1030009"/>
    <lineage>
        <taxon>Bacteria</taxon>
        <taxon>Bacillati</taxon>
        <taxon>Bacillota</taxon>
        <taxon>Bacilli</taxon>
        <taxon>Bacillales</taxon>
        <taxon>Listeriaceae</taxon>
        <taxon>Listeria</taxon>
    </lineage>
</organism>
<dbReference type="PATRIC" id="fig|1030009.3.peg.2474"/>
<feature type="transmembrane region" description="Helical" evidence="1">
    <location>
        <begin position="113"/>
        <end position="133"/>
    </location>
</feature>
<sequence length="139" mass="15810">MYRLLSIAFFGIGVICLLFPWMSNGIDATTFELVYEPAYKLIWMQPIIIFGYLGFLCTIFIPKFHQGKNKIIPFIGILILVLGLLNLAVRPLFGFGRITFNILSTYFTELVEPAFIIVVIASILSLIMYALYLKTSEDL</sequence>
<evidence type="ECO:0000313" key="2">
    <source>
        <dbReference type="EMBL" id="AEH93489.1"/>
    </source>
</evidence>
<feature type="transmembrane region" description="Helical" evidence="1">
    <location>
        <begin position="73"/>
        <end position="93"/>
    </location>
</feature>
<name>A0A0E0UYT5_LISMM</name>
<dbReference type="AlphaFoldDB" id="A0A0E0UYT5"/>
<dbReference type="Proteomes" id="UP000000486">
    <property type="component" value="Chromosome"/>
</dbReference>
<dbReference type="HOGENOM" id="CLU_1842694_0_0_9"/>
<evidence type="ECO:0000313" key="3">
    <source>
        <dbReference type="Proteomes" id="UP000000486"/>
    </source>
</evidence>
<accession>A0A0E0UYT5</accession>
<feature type="transmembrane region" description="Helical" evidence="1">
    <location>
        <begin position="41"/>
        <end position="61"/>
    </location>
</feature>
<keyword evidence="1" id="KW-0812">Transmembrane</keyword>
<keyword evidence="1" id="KW-0472">Membrane</keyword>
<gene>
    <name evidence="2" type="ordered locus">LMM7_2484</name>
</gene>
<dbReference type="KEGG" id="lmq:LMM7_2484"/>
<proteinExistence type="predicted"/>
<dbReference type="EMBL" id="CP002816">
    <property type="protein sequence ID" value="AEH93489.1"/>
    <property type="molecule type" value="Genomic_DNA"/>
</dbReference>
<keyword evidence="1" id="KW-1133">Transmembrane helix</keyword>
<dbReference type="RefSeq" id="WP_012580788.1">
    <property type="nucleotide sequence ID" value="NC_017537.1"/>
</dbReference>
<evidence type="ECO:0000256" key="1">
    <source>
        <dbReference type="SAM" id="Phobius"/>
    </source>
</evidence>